<dbReference type="AlphaFoldDB" id="A0A6P7HQW9"/>
<evidence type="ECO:0000256" key="3">
    <source>
        <dbReference type="ARBA" id="ARBA00022729"/>
    </source>
</evidence>
<dbReference type="GO" id="GO:0043025">
    <property type="term" value="C:neuronal cell body"/>
    <property type="evidence" value="ECO:0007669"/>
    <property type="project" value="TreeGrafter"/>
</dbReference>
<evidence type="ECO:0000313" key="13">
    <source>
        <dbReference type="Proteomes" id="UP000515145"/>
    </source>
</evidence>
<dbReference type="InterPro" id="IPR036179">
    <property type="entry name" value="Ig-like_dom_sf"/>
</dbReference>
<comment type="subcellular location">
    <subcellularLocation>
        <location evidence="1">Membrane</location>
        <topology evidence="1">Single-pass membrane protein</topology>
    </subcellularLocation>
</comment>
<evidence type="ECO:0000256" key="5">
    <source>
        <dbReference type="ARBA" id="ARBA00023136"/>
    </source>
</evidence>
<dbReference type="InterPro" id="IPR047164">
    <property type="entry name" value="OX2G-like"/>
</dbReference>
<evidence type="ECO:0000313" key="14">
    <source>
        <dbReference type="RefSeq" id="XP_028256108.1"/>
    </source>
</evidence>
<feature type="region of interest" description="Disordered" evidence="9">
    <location>
        <begin position="328"/>
        <end position="361"/>
    </location>
</feature>
<feature type="signal peptide" evidence="11">
    <location>
        <begin position="1"/>
        <end position="23"/>
    </location>
</feature>
<dbReference type="PROSITE" id="PS50835">
    <property type="entry name" value="IG_LIKE"/>
    <property type="match status" value="1"/>
</dbReference>
<keyword evidence="13" id="KW-1185">Reference proteome</keyword>
<keyword evidence="6" id="KW-1015">Disulfide bond</keyword>
<gene>
    <name evidence="14" type="primary">LOC114432345</name>
</gene>
<evidence type="ECO:0000256" key="4">
    <source>
        <dbReference type="ARBA" id="ARBA00022989"/>
    </source>
</evidence>
<dbReference type="InParanoid" id="A0A6P7HQW9"/>
<dbReference type="GO" id="GO:0034113">
    <property type="term" value="P:heterotypic cell-cell adhesion"/>
    <property type="evidence" value="ECO:0007669"/>
    <property type="project" value="TreeGrafter"/>
</dbReference>
<dbReference type="GO" id="GO:0098632">
    <property type="term" value="F:cell-cell adhesion mediator activity"/>
    <property type="evidence" value="ECO:0007669"/>
    <property type="project" value="InterPro"/>
</dbReference>
<dbReference type="InterPro" id="IPR007110">
    <property type="entry name" value="Ig-like_dom"/>
</dbReference>
<evidence type="ECO:0000259" key="12">
    <source>
        <dbReference type="PROSITE" id="PS50835"/>
    </source>
</evidence>
<dbReference type="GO" id="GO:0150079">
    <property type="term" value="P:negative regulation of neuroinflammatory response"/>
    <property type="evidence" value="ECO:0007669"/>
    <property type="project" value="TreeGrafter"/>
</dbReference>
<name>A0A6P7HQW9_9TELE</name>
<reference evidence="14" key="1">
    <citation type="submission" date="2025-08" db="UniProtKB">
        <authorList>
            <consortium name="RefSeq"/>
        </authorList>
    </citation>
    <scope>IDENTIFICATION</scope>
</reference>
<dbReference type="InterPro" id="IPR013783">
    <property type="entry name" value="Ig-like_fold"/>
</dbReference>
<dbReference type="Pfam" id="PF07686">
    <property type="entry name" value="V-set"/>
    <property type="match status" value="1"/>
</dbReference>
<dbReference type="RefSeq" id="XP_028256108.1">
    <property type="nucleotide sequence ID" value="XM_028400307.1"/>
</dbReference>
<protein>
    <submittedName>
        <fullName evidence="14">Uncharacterized protein LOC114432345 isoform X1</fullName>
    </submittedName>
</protein>
<evidence type="ECO:0000256" key="6">
    <source>
        <dbReference type="ARBA" id="ARBA00023157"/>
    </source>
</evidence>
<evidence type="ECO:0000256" key="7">
    <source>
        <dbReference type="ARBA" id="ARBA00023180"/>
    </source>
</evidence>
<feature type="transmembrane region" description="Helical" evidence="10">
    <location>
        <begin position="269"/>
        <end position="296"/>
    </location>
</feature>
<keyword evidence="2 10" id="KW-0812">Transmembrane</keyword>
<keyword evidence="8" id="KW-0393">Immunoglobulin domain</keyword>
<dbReference type="GO" id="GO:0016020">
    <property type="term" value="C:membrane"/>
    <property type="evidence" value="ECO:0007669"/>
    <property type="project" value="UniProtKB-SubCell"/>
</dbReference>
<dbReference type="SUPFAM" id="SSF48726">
    <property type="entry name" value="Immunoglobulin"/>
    <property type="match status" value="1"/>
</dbReference>
<evidence type="ECO:0000256" key="8">
    <source>
        <dbReference type="ARBA" id="ARBA00023319"/>
    </source>
</evidence>
<keyword evidence="5 10" id="KW-0472">Membrane</keyword>
<evidence type="ECO:0000256" key="1">
    <source>
        <dbReference type="ARBA" id="ARBA00004167"/>
    </source>
</evidence>
<evidence type="ECO:0000256" key="9">
    <source>
        <dbReference type="SAM" id="MobiDB-lite"/>
    </source>
</evidence>
<feature type="chain" id="PRO_5028395654" evidence="11">
    <location>
        <begin position="24"/>
        <end position="361"/>
    </location>
</feature>
<accession>A0A6P7HQW9</accession>
<dbReference type="SMART" id="SM00409">
    <property type="entry name" value="IG"/>
    <property type="match status" value="1"/>
</dbReference>
<sequence length="361" mass="38940">MTMAVCALLHVSVLLMGISSGQTSVIQTEQTMLAAFGGEAHLQCRLTQSKVVHHVTWQRIGPKGEVDMASYDEHFGKAVNKEFRERVEFIEAALQSCSIVIREVMEQDEGCYHCLFNSPEGSFTGRTCLQLYELHPPVLHVRASDSTAESAVSCSATGRPAPTVTLTVTQPDLHLSHYNTGSVNNTNGTVTVTTTAVLSGLHRNGAQVGCAARVLSAPQIEVLESVPEASAGGEQLFQTHITGSVCQADCWVCFSGLDEGSEDRGLSGWITVLIIILIVAVICAVLYAAAAAAAAATRLIKKYRSRNLQRSESMTEVSEMIEVLADTENNEVRNRTPAIQRKEQKSPGPSSHVVKKLNFDG</sequence>
<keyword evidence="3 11" id="KW-0732">Signal</keyword>
<dbReference type="GO" id="GO:0030424">
    <property type="term" value="C:axon"/>
    <property type="evidence" value="ECO:0007669"/>
    <property type="project" value="TreeGrafter"/>
</dbReference>
<keyword evidence="4 10" id="KW-1133">Transmembrane helix</keyword>
<dbReference type="PANTHER" id="PTHR46841:SF7">
    <property type="entry name" value="IG-LIKE DOMAIN-CONTAINING PROTEIN"/>
    <property type="match status" value="1"/>
</dbReference>
<dbReference type="OrthoDB" id="8749387at2759"/>
<organism evidence="13 14">
    <name type="scientific">Parambassis ranga</name>
    <name type="common">Indian glassy fish</name>
    <dbReference type="NCBI Taxonomy" id="210632"/>
    <lineage>
        <taxon>Eukaryota</taxon>
        <taxon>Metazoa</taxon>
        <taxon>Chordata</taxon>
        <taxon>Craniata</taxon>
        <taxon>Vertebrata</taxon>
        <taxon>Euteleostomi</taxon>
        <taxon>Actinopterygii</taxon>
        <taxon>Neopterygii</taxon>
        <taxon>Teleostei</taxon>
        <taxon>Neoteleostei</taxon>
        <taxon>Acanthomorphata</taxon>
        <taxon>Ovalentaria</taxon>
        <taxon>Ambassidae</taxon>
        <taxon>Parambassis</taxon>
    </lineage>
</organism>
<dbReference type="InterPro" id="IPR013106">
    <property type="entry name" value="Ig_V-set"/>
</dbReference>
<dbReference type="GeneID" id="114432345"/>
<evidence type="ECO:0000256" key="2">
    <source>
        <dbReference type="ARBA" id="ARBA00022692"/>
    </source>
</evidence>
<evidence type="ECO:0000256" key="10">
    <source>
        <dbReference type="SAM" id="Phobius"/>
    </source>
</evidence>
<dbReference type="Gene3D" id="2.60.40.10">
    <property type="entry name" value="Immunoglobulins"/>
    <property type="match status" value="2"/>
</dbReference>
<proteinExistence type="predicted"/>
<dbReference type="InterPro" id="IPR003599">
    <property type="entry name" value="Ig_sub"/>
</dbReference>
<keyword evidence="7" id="KW-0325">Glycoprotein</keyword>
<feature type="domain" description="Ig-like" evidence="12">
    <location>
        <begin position="23"/>
        <end position="124"/>
    </location>
</feature>
<evidence type="ECO:0000256" key="11">
    <source>
        <dbReference type="SAM" id="SignalP"/>
    </source>
</evidence>
<feature type="compositionally biased region" description="Basic and acidic residues" evidence="9">
    <location>
        <begin position="330"/>
        <end position="345"/>
    </location>
</feature>
<dbReference type="GO" id="GO:0009986">
    <property type="term" value="C:cell surface"/>
    <property type="evidence" value="ECO:0007669"/>
    <property type="project" value="TreeGrafter"/>
</dbReference>
<dbReference type="PANTHER" id="PTHR46841">
    <property type="entry name" value="OX-2 MEMBRANE GLYCOPROTEIN"/>
    <property type="match status" value="1"/>
</dbReference>
<dbReference type="Proteomes" id="UP000515145">
    <property type="component" value="Chromosome 2"/>
</dbReference>